<feature type="signal peptide" evidence="3">
    <location>
        <begin position="1"/>
        <end position="26"/>
    </location>
</feature>
<keyword evidence="5" id="KW-1185">Reference proteome</keyword>
<dbReference type="Proteomes" id="UP001428290">
    <property type="component" value="Unassembled WGS sequence"/>
</dbReference>
<accession>A0ABP9X3I4</accession>
<dbReference type="InterPro" id="IPR051199">
    <property type="entry name" value="LPS_LOS_Heptosyltrfase"/>
</dbReference>
<keyword evidence="1" id="KW-0328">Glycosyltransferase</keyword>
<dbReference type="EMBL" id="BAABRU010000014">
    <property type="protein sequence ID" value="GAA5529972.1"/>
    <property type="molecule type" value="Genomic_DNA"/>
</dbReference>
<comment type="caution">
    <text evidence="4">The sequence shown here is derived from an EMBL/GenBank/DDBJ whole genome shotgun (WGS) entry which is preliminary data.</text>
</comment>
<evidence type="ECO:0008006" key="6">
    <source>
        <dbReference type="Google" id="ProtNLM"/>
    </source>
</evidence>
<keyword evidence="2" id="KW-0808">Transferase</keyword>
<evidence type="ECO:0000256" key="3">
    <source>
        <dbReference type="SAM" id="SignalP"/>
    </source>
</evidence>
<evidence type="ECO:0000256" key="1">
    <source>
        <dbReference type="ARBA" id="ARBA00022676"/>
    </source>
</evidence>
<dbReference type="PANTHER" id="PTHR30160">
    <property type="entry name" value="TETRAACYLDISACCHARIDE 4'-KINASE-RELATED"/>
    <property type="match status" value="1"/>
</dbReference>
<proteinExistence type="predicted"/>
<dbReference type="CDD" id="cd03789">
    <property type="entry name" value="GT9_LPS_heptosyltransferase"/>
    <property type="match status" value="1"/>
</dbReference>
<feature type="chain" id="PRO_5045510615" description="Glycosyltransferase family 9 protein" evidence="3">
    <location>
        <begin position="27"/>
        <end position="379"/>
    </location>
</feature>
<dbReference type="Pfam" id="PF01075">
    <property type="entry name" value="Glyco_transf_9"/>
    <property type="match status" value="1"/>
</dbReference>
<evidence type="ECO:0000256" key="2">
    <source>
        <dbReference type="ARBA" id="ARBA00022679"/>
    </source>
</evidence>
<evidence type="ECO:0000313" key="4">
    <source>
        <dbReference type="EMBL" id="GAA5529972.1"/>
    </source>
</evidence>
<dbReference type="InterPro" id="IPR002201">
    <property type="entry name" value="Glyco_trans_9"/>
</dbReference>
<evidence type="ECO:0000313" key="5">
    <source>
        <dbReference type="Proteomes" id="UP001428290"/>
    </source>
</evidence>
<organism evidence="4 5">
    <name type="scientific">Herpetosiphon gulosus</name>
    <dbReference type="NCBI Taxonomy" id="1973496"/>
    <lineage>
        <taxon>Bacteria</taxon>
        <taxon>Bacillati</taxon>
        <taxon>Chloroflexota</taxon>
        <taxon>Chloroflexia</taxon>
        <taxon>Herpetosiphonales</taxon>
        <taxon>Herpetosiphonaceae</taxon>
        <taxon>Herpetosiphon</taxon>
    </lineage>
</organism>
<dbReference type="PANTHER" id="PTHR30160:SF1">
    <property type="entry name" value="LIPOPOLYSACCHARIDE 1,2-N-ACETYLGLUCOSAMINETRANSFERASE-RELATED"/>
    <property type="match status" value="1"/>
</dbReference>
<gene>
    <name evidence="4" type="ORF">Hgul01_03786</name>
</gene>
<dbReference type="RefSeq" id="WP_345723561.1">
    <property type="nucleotide sequence ID" value="NZ_BAABRU010000014.1"/>
</dbReference>
<sequence>MKALLRSTMVRGLALALAGFTRSAPAQPQRILVIKPDHLGDVLLLTPALRALRHSQPQAQISVLVGSWATRLLADNPDLDAIETCEFPGFVRGAQSSALAPYRLLWREAARLRRMNFDTALIARDDHWWGGLLALGAGCGRRIGFDHPLVAPTLTKALTWNPNEHVTKQALDLVAALASDQPQTQTLRFVPSAAEHSWAEAWLEQHQIQKPLVAIQAGSGGAAKLWPAERWAQVAEQLANQAQIVLTGGPADAADVAAISQQLQIPHLNAVGQANLGQLAALFGRCALVLGVDNGPLHLAVSQSTPTIHLFGPGDRRRFGPWGDPTRHVVIDAELACSPCGVLTHCPRQTKPSECMTAISVQQVINQAKRLLAQAGTSI</sequence>
<protein>
    <recommendedName>
        <fullName evidence="6">Glycosyltransferase family 9 protein</fullName>
    </recommendedName>
</protein>
<reference evidence="4 5" key="1">
    <citation type="submission" date="2024-02" db="EMBL/GenBank/DDBJ databases">
        <title>Herpetosiphon gulosus NBRC 112829.</title>
        <authorList>
            <person name="Ichikawa N."/>
            <person name="Katano-Makiyama Y."/>
            <person name="Hidaka K."/>
        </authorList>
    </citation>
    <scope>NUCLEOTIDE SEQUENCE [LARGE SCALE GENOMIC DNA]</scope>
    <source>
        <strain evidence="4 5">NBRC 112829</strain>
    </source>
</reference>
<dbReference type="Gene3D" id="3.40.50.2000">
    <property type="entry name" value="Glycogen Phosphorylase B"/>
    <property type="match status" value="2"/>
</dbReference>
<name>A0ABP9X3I4_9CHLR</name>
<keyword evidence="3" id="KW-0732">Signal</keyword>
<dbReference type="SUPFAM" id="SSF53756">
    <property type="entry name" value="UDP-Glycosyltransferase/glycogen phosphorylase"/>
    <property type="match status" value="1"/>
</dbReference>